<dbReference type="PANTHER" id="PTHR10924:SF2">
    <property type="entry name" value="HEME TRANSPORTER FLVCR1"/>
    <property type="match status" value="1"/>
</dbReference>
<feature type="transmembrane region" description="Helical" evidence="19">
    <location>
        <begin position="348"/>
        <end position="369"/>
    </location>
</feature>
<dbReference type="GO" id="GO:0097037">
    <property type="term" value="P:heme export"/>
    <property type="evidence" value="ECO:0007669"/>
    <property type="project" value="TreeGrafter"/>
</dbReference>
<comment type="similarity">
    <text evidence="14">Belongs to the major facilitator superfamily. Feline leukemia virus subgroup C receptor (TC 2.A.1.28.1) family.</text>
</comment>
<comment type="catalytic activity">
    <reaction evidence="13">
        <text>ethanolamine(in) = ethanolamine(out)</text>
        <dbReference type="Rhea" id="RHEA:32747"/>
        <dbReference type="ChEBI" id="CHEBI:57603"/>
    </reaction>
</comment>
<evidence type="ECO:0000256" key="15">
    <source>
        <dbReference type="ARBA" id="ARBA00060240"/>
    </source>
</evidence>
<evidence type="ECO:0000256" key="2">
    <source>
        <dbReference type="ARBA" id="ARBA00022448"/>
    </source>
</evidence>
<protein>
    <recommendedName>
        <fullName evidence="16">Choline/ethanolamine transporter FLVCR1</fullName>
    </recommendedName>
    <alternativeName>
        <fullName evidence="17">Heme transporter FLVCR1</fullName>
    </alternativeName>
</protein>
<keyword evidence="10" id="KW-0325">Glycoprotein</keyword>
<keyword evidence="22" id="KW-1185">Reference proteome</keyword>
<feature type="transmembrane region" description="Helical" evidence="19">
    <location>
        <begin position="381"/>
        <end position="398"/>
    </location>
</feature>
<dbReference type="GO" id="GO:0005886">
    <property type="term" value="C:plasma membrane"/>
    <property type="evidence" value="ECO:0007669"/>
    <property type="project" value="UniProtKB-SubCell"/>
</dbReference>
<evidence type="ECO:0000256" key="12">
    <source>
        <dbReference type="ARBA" id="ARBA00036811"/>
    </source>
</evidence>
<evidence type="ECO:0000256" key="9">
    <source>
        <dbReference type="ARBA" id="ARBA00023170"/>
    </source>
</evidence>
<dbReference type="FunFam" id="1.20.1250.20:FF:000184">
    <property type="entry name" value="Feline leukemia virus subgroup C receptor-related protein 1"/>
    <property type="match status" value="1"/>
</dbReference>
<evidence type="ECO:0000256" key="11">
    <source>
        <dbReference type="ARBA" id="ARBA00035075"/>
    </source>
</evidence>
<dbReference type="GO" id="GO:0043249">
    <property type="term" value="P:erythrocyte maturation"/>
    <property type="evidence" value="ECO:0007669"/>
    <property type="project" value="UniProtKB-KW"/>
</dbReference>
<dbReference type="InterPro" id="IPR049680">
    <property type="entry name" value="FLVCR1-2_SLC49-like"/>
</dbReference>
<evidence type="ECO:0000256" key="13">
    <source>
        <dbReference type="ARBA" id="ARBA00045087"/>
    </source>
</evidence>
<dbReference type="GO" id="GO:0020037">
    <property type="term" value="F:heme binding"/>
    <property type="evidence" value="ECO:0007669"/>
    <property type="project" value="TreeGrafter"/>
</dbReference>
<dbReference type="GO" id="GO:0031966">
    <property type="term" value="C:mitochondrial membrane"/>
    <property type="evidence" value="ECO:0007669"/>
    <property type="project" value="UniProtKB-ARBA"/>
</dbReference>
<name>A0A9W7TNL4_TRIRA</name>
<dbReference type="GO" id="GO:0015232">
    <property type="term" value="F:heme transmembrane transporter activity"/>
    <property type="evidence" value="ECO:0007669"/>
    <property type="project" value="TreeGrafter"/>
</dbReference>
<feature type="transmembrane region" description="Helical" evidence="19">
    <location>
        <begin position="404"/>
        <end position="422"/>
    </location>
</feature>
<dbReference type="AlphaFoldDB" id="A0A9W7TNL4"/>
<feature type="transmembrane region" description="Helical" evidence="19">
    <location>
        <begin position="152"/>
        <end position="170"/>
    </location>
</feature>
<feature type="region of interest" description="Disordered" evidence="18">
    <location>
        <begin position="504"/>
        <end position="534"/>
    </location>
</feature>
<evidence type="ECO:0000313" key="22">
    <source>
        <dbReference type="Proteomes" id="UP001059041"/>
    </source>
</evidence>
<comment type="catalytic activity">
    <reaction evidence="12">
        <text>choline(out) = choline(in)</text>
        <dbReference type="Rhea" id="RHEA:32751"/>
        <dbReference type="ChEBI" id="CHEBI:15354"/>
    </reaction>
</comment>
<organism evidence="21 22">
    <name type="scientific">Triplophysa rosa</name>
    <name type="common">Cave loach</name>
    <dbReference type="NCBI Taxonomy" id="992332"/>
    <lineage>
        <taxon>Eukaryota</taxon>
        <taxon>Metazoa</taxon>
        <taxon>Chordata</taxon>
        <taxon>Craniata</taxon>
        <taxon>Vertebrata</taxon>
        <taxon>Euteleostomi</taxon>
        <taxon>Actinopterygii</taxon>
        <taxon>Neopterygii</taxon>
        <taxon>Teleostei</taxon>
        <taxon>Ostariophysi</taxon>
        <taxon>Cypriniformes</taxon>
        <taxon>Nemacheilidae</taxon>
        <taxon>Triplophysa</taxon>
    </lineage>
</organism>
<dbReference type="SUPFAM" id="SSF103473">
    <property type="entry name" value="MFS general substrate transporter"/>
    <property type="match status" value="1"/>
</dbReference>
<evidence type="ECO:0000256" key="14">
    <source>
        <dbReference type="ARBA" id="ARBA00046338"/>
    </source>
</evidence>
<feature type="transmembrane region" description="Helical" evidence="19">
    <location>
        <begin position="468"/>
        <end position="488"/>
    </location>
</feature>
<dbReference type="Proteomes" id="UP001059041">
    <property type="component" value="Linkage Group LG15"/>
</dbReference>
<dbReference type="InterPro" id="IPR020846">
    <property type="entry name" value="MFS_dom"/>
</dbReference>
<keyword evidence="4" id="KW-0597">Phosphoprotein</keyword>
<accession>A0A9W7TNL4</accession>
<comment type="function">
    <text evidence="15">Uniporter that mediates the transport of extracellular choline and ethanolamine into cells, thereby playing a key role in phospholipid biosynthesis. Choline and ethanolamine are the precursors of phosphatidylcholine and phosphatidylethanolamine, respectively, the two most abundant phospholipids. Transport is not coupled with proton transport and is exclusively driven by the choline (or ethanolamine) gradient across the plasma membrane. Also acts as a heme b transporter that mediates heme efflux from the cytoplasm to the extracellular compartment.</text>
</comment>
<evidence type="ECO:0000256" key="8">
    <source>
        <dbReference type="ARBA" id="ARBA00023136"/>
    </source>
</evidence>
<dbReference type="GO" id="GO:0006783">
    <property type="term" value="P:heme biosynthetic process"/>
    <property type="evidence" value="ECO:0007669"/>
    <property type="project" value="UniProtKB-ARBA"/>
</dbReference>
<evidence type="ECO:0000256" key="19">
    <source>
        <dbReference type="SAM" id="Phobius"/>
    </source>
</evidence>
<proteinExistence type="inferred from homology"/>
<feature type="transmembrane region" description="Helical" evidence="19">
    <location>
        <begin position="125"/>
        <end position="145"/>
    </location>
</feature>
<keyword evidence="3" id="KW-1003">Cell membrane</keyword>
<evidence type="ECO:0000256" key="5">
    <source>
        <dbReference type="ARBA" id="ARBA00022692"/>
    </source>
</evidence>
<evidence type="ECO:0000256" key="6">
    <source>
        <dbReference type="ARBA" id="ARBA00022989"/>
    </source>
</evidence>
<reference evidence="21" key="1">
    <citation type="submission" date="2021-02" db="EMBL/GenBank/DDBJ databases">
        <title>Comparative genomics reveals that relaxation of natural selection precedes convergent phenotypic evolution of cavefish.</title>
        <authorList>
            <person name="Peng Z."/>
        </authorList>
    </citation>
    <scope>NUCLEOTIDE SEQUENCE</scope>
    <source>
        <tissue evidence="21">Muscle</tissue>
    </source>
</reference>
<dbReference type="Pfam" id="PF07690">
    <property type="entry name" value="MFS_1"/>
    <property type="match status" value="1"/>
</dbReference>
<evidence type="ECO:0000256" key="17">
    <source>
        <dbReference type="ARBA" id="ARBA00080886"/>
    </source>
</evidence>
<keyword evidence="8 19" id="KW-0472">Membrane</keyword>
<dbReference type="PROSITE" id="PS50850">
    <property type="entry name" value="MFS"/>
    <property type="match status" value="1"/>
</dbReference>
<feature type="transmembrane region" description="Helical" evidence="19">
    <location>
        <begin position="211"/>
        <end position="233"/>
    </location>
</feature>
<comment type="catalytic activity">
    <reaction evidence="11">
        <text>heme b(in) = heme b(out)</text>
        <dbReference type="Rhea" id="RHEA:75443"/>
        <dbReference type="ChEBI" id="CHEBI:60344"/>
    </reaction>
</comment>
<evidence type="ECO:0000313" key="21">
    <source>
        <dbReference type="EMBL" id="KAI7799976.1"/>
    </source>
</evidence>
<comment type="subcellular location">
    <subcellularLocation>
        <location evidence="1">Cell membrane</location>
        <topology evidence="1">Multi-pass membrane protein</topology>
    </subcellularLocation>
</comment>
<dbReference type="EMBL" id="JAFHDT010000015">
    <property type="protein sequence ID" value="KAI7799976.1"/>
    <property type="molecule type" value="Genomic_DNA"/>
</dbReference>
<feature type="transmembrane region" description="Helical" evidence="19">
    <location>
        <begin position="442"/>
        <end position="462"/>
    </location>
</feature>
<feature type="region of interest" description="Disordered" evidence="18">
    <location>
        <begin position="1"/>
        <end position="23"/>
    </location>
</feature>
<evidence type="ECO:0000256" key="4">
    <source>
        <dbReference type="ARBA" id="ARBA00022553"/>
    </source>
</evidence>
<dbReference type="GO" id="GO:0006839">
    <property type="term" value="P:mitochondrial transport"/>
    <property type="evidence" value="ECO:0007669"/>
    <property type="project" value="TreeGrafter"/>
</dbReference>
<evidence type="ECO:0000256" key="18">
    <source>
        <dbReference type="SAM" id="MobiDB-lite"/>
    </source>
</evidence>
<evidence type="ECO:0000256" key="16">
    <source>
        <dbReference type="ARBA" id="ARBA00068050"/>
    </source>
</evidence>
<dbReference type="InterPro" id="IPR011701">
    <property type="entry name" value="MFS"/>
</dbReference>
<dbReference type="Gene3D" id="1.20.1250.20">
    <property type="entry name" value="MFS general substrate transporter like domains"/>
    <property type="match status" value="2"/>
</dbReference>
<keyword evidence="9 21" id="KW-0675">Receptor</keyword>
<evidence type="ECO:0000256" key="3">
    <source>
        <dbReference type="ARBA" id="ARBA00022475"/>
    </source>
</evidence>
<evidence type="ECO:0000259" key="20">
    <source>
        <dbReference type="PROSITE" id="PS50850"/>
    </source>
</evidence>
<keyword evidence="7" id="KW-0265">Erythrocyte maturation</keyword>
<feature type="transmembrane region" description="Helical" evidence="19">
    <location>
        <begin position="176"/>
        <end position="199"/>
    </location>
</feature>
<evidence type="ECO:0000256" key="1">
    <source>
        <dbReference type="ARBA" id="ARBA00004651"/>
    </source>
</evidence>
<feature type="transmembrane region" description="Helical" evidence="19">
    <location>
        <begin position="85"/>
        <end position="105"/>
    </location>
</feature>
<keyword evidence="6 19" id="KW-1133">Transmembrane helix</keyword>
<feature type="transmembrane region" description="Helical" evidence="19">
    <location>
        <begin position="310"/>
        <end position="328"/>
    </location>
</feature>
<feature type="transmembrane region" description="Helical" evidence="19">
    <location>
        <begin position="253"/>
        <end position="273"/>
    </location>
</feature>
<keyword evidence="2" id="KW-0813">Transport</keyword>
<feature type="domain" description="Major facilitator superfamily (MFS) profile" evidence="20">
    <location>
        <begin position="87"/>
        <end position="493"/>
    </location>
</feature>
<comment type="caution">
    <text evidence="21">The sequence shown here is derived from an EMBL/GenBank/DDBJ whole genome shotgun (WGS) entry which is preliminary data.</text>
</comment>
<keyword evidence="5 19" id="KW-0812">Transmembrane</keyword>
<evidence type="ECO:0000256" key="10">
    <source>
        <dbReference type="ARBA" id="ARBA00023180"/>
    </source>
</evidence>
<evidence type="ECO:0000256" key="7">
    <source>
        <dbReference type="ARBA" id="ARBA00023057"/>
    </source>
</evidence>
<feature type="non-terminal residue" evidence="21">
    <location>
        <position position="534"/>
    </location>
</feature>
<gene>
    <name evidence="21" type="ORF">IRJ41_020121</name>
</gene>
<dbReference type="PANTHER" id="PTHR10924">
    <property type="entry name" value="MAJOR FACILITATOR SUPERFAMILY PROTEIN-RELATED"/>
    <property type="match status" value="1"/>
</dbReference>
<dbReference type="InterPro" id="IPR036259">
    <property type="entry name" value="MFS_trans_sf"/>
</dbReference>
<sequence length="534" mass="58654">VAGELLQEQHVLPDSTPDGSVTVCETPVVGNTEDNGYKALSNGSVHLTVDSKVLEQELPPPDEKEAMLPGEQNKPLETRLYWRRFAVLAVFSLYSLVNAFQWIQYSIITNIFMDYYNVSNLMIDWLSVVYMVAYVPLIFPATWLLDKKGLRLTVLLGAGLNAVGAWVKCASVGPNLFWVTMTAQIICSVAQVFILGLPSRIASVWFGPSEVSTACATAVLGNQLGVAIGFLLPPVLVPNTADDKELMGHNISIMFYGTAGVSTLLFFLTAFVIRDRPPLPPSKAQAVLSTSPAEDYSYKKSIINLFKNKPFILLLITYGIMTGSFYSVSTLLNQMIITYYPKQELNAGRIGLTLVVAGMVGSILCGLWLDRTKMYKMTTFIVYFLSFTGMLVFTFTLNSEHLPVVFFTSGVMGFFMTGYLPIGFEFGVEITYPESEGTSSGLLNAFAQVFGITFTLIQGQLTTVYNPLIGNIFLCAWTFLGIILTALIKSDLKRHDVNMGNINKGQAVPTLPPDEKESSAVKQESSSIPHKISI</sequence>